<dbReference type="GO" id="GO:0016746">
    <property type="term" value="F:acyltransferase activity"/>
    <property type="evidence" value="ECO:0007669"/>
    <property type="project" value="UniProtKB-KW"/>
</dbReference>
<evidence type="ECO:0000313" key="4">
    <source>
        <dbReference type="EMBL" id="MFC4135264.1"/>
    </source>
</evidence>
<dbReference type="InterPro" id="IPR016181">
    <property type="entry name" value="Acyl_CoA_acyltransferase"/>
</dbReference>
<gene>
    <name evidence="4" type="ORF">ACFOZ4_32030</name>
</gene>
<dbReference type="Pfam" id="PF00583">
    <property type="entry name" value="Acetyltransf_1"/>
    <property type="match status" value="1"/>
</dbReference>
<name>A0ABV8LY97_9ACTN</name>
<accession>A0ABV8LY97</accession>
<dbReference type="PANTHER" id="PTHR43877">
    <property type="entry name" value="AMINOALKYLPHOSPHONATE N-ACETYLTRANSFERASE-RELATED-RELATED"/>
    <property type="match status" value="1"/>
</dbReference>
<evidence type="ECO:0000259" key="3">
    <source>
        <dbReference type="PROSITE" id="PS51186"/>
    </source>
</evidence>
<dbReference type="SUPFAM" id="SSF55729">
    <property type="entry name" value="Acyl-CoA N-acyltransferases (Nat)"/>
    <property type="match status" value="1"/>
</dbReference>
<evidence type="ECO:0000256" key="1">
    <source>
        <dbReference type="ARBA" id="ARBA00022679"/>
    </source>
</evidence>
<keyword evidence="5" id="KW-1185">Reference proteome</keyword>
<dbReference type="InterPro" id="IPR050832">
    <property type="entry name" value="Bact_Acetyltransf"/>
</dbReference>
<feature type="domain" description="N-acetyltransferase" evidence="3">
    <location>
        <begin position="126"/>
        <end position="260"/>
    </location>
</feature>
<dbReference type="PROSITE" id="PS51186">
    <property type="entry name" value="GNAT"/>
    <property type="match status" value="1"/>
</dbReference>
<dbReference type="Proteomes" id="UP001595816">
    <property type="component" value="Unassembled WGS sequence"/>
</dbReference>
<evidence type="ECO:0000256" key="2">
    <source>
        <dbReference type="ARBA" id="ARBA00023315"/>
    </source>
</evidence>
<dbReference type="Gene3D" id="3.40.630.30">
    <property type="match status" value="1"/>
</dbReference>
<evidence type="ECO:0000313" key="5">
    <source>
        <dbReference type="Proteomes" id="UP001595816"/>
    </source>
</evidence>
<dbReference type="EMBL" id="JBHSAY010000020">
    <property type="protein sequence ID" value="MFC4135264.1"/>
    <property type="molecule type" value="Genomic_DNA"/>
</dbReference>
<comment type="caution">
    <text evidence="4">The sequence shown here is derived from an EMBL/GenBank/DDBJ whole genome shotgun (WGS) entry which is preliminary data.</text>
</comment>
<dbReference type="RefSeq" id="WP_253763138.1">
    <property type="nucleotide sequence ID" value="NZ_JAMZDZ010000001.1"/>
</dbReference>
<dbReference type="EC" id="2.3.1.-" evidence="4"/>
<organism evidence="4 5">
    <name type="scientific">Hamadaea flava</name>
    <dbReference type="NCBI Taxonomy" id="1742688"/>
    <lineage>
        <taxon>Bacteria</taxon>
        <taxon>Bacillati</taxon>
        <taxon>Actinomycetota</taxon>
        <taxon>Actinomycetes</taxon>
        <taxon>Micromonosporales</taxon>
        <taxon>Micromonosporaceae</taxon>
        <taxon>Hamadaea</taxon>
    </lineage>
</organism>
<keyword evidence="1 4" id="KW-0808">Transferase</keyword>
<dbReference type="CDD" id="cd04301">
    <property type="entry name" value="NAT_SF"/>
    <property type="match status" value="1"/>
</dbReference>
<dbReference type="InterPro" id="IPR000182">
    <property type="entry name" value="GNAT_dom"/>
</dbReference>
<keyword evidence="2 4" id="KW-0012">Acyltransferase</keyword>
<protein>
    <submittedName>
        <fullName evidence="4">GNAT family N-acetyltransferase</fullName>
        <ecNumber evidence="4">2.3.1.-</ecNumber>
    </submittedName>
</protein>
<reference evidence="5" key="1">
    <citation type="journal article" date="2019" name="Int. J. Syst. Evol. Microbiol.">
        <title>The Global Catalogue of Microorganisms (GCM) 10K type strain sequencing project: providing services to taxonomists for standard genome sequencing and annotation.</title>
        <authorList>
            <consortium name="The Broad Institute Genomics Platform"/>
            <consortium name="The Broad Institute Genome Sequencing Center for Infectious Disease"/>
            <person name="Wu L."/>
            <person name="Ma J."/>
        </authorList>
    </citation>
    <scope>NUCLEOTIDE SEQUENCE [LARGE SCALE GENOMIC DNA]</scope>
    <source>
        <strain evidence="5">CGMCC 4.7289</strain>
    </source>
</reference>
<proteinExistence type="predicted"/>
<sequence length="260" mass="28754">MYPTHFARNAGEPTAQIMRISDRHWHALADDEVVGRGEASPRPDGRLFLSIDAWHDAVFDQLAQAMLAGLPKPLFTIVDETDHALRAQWDRAGFSTGRREWELLLPSGPHHATPPPEVKIIGVGRAERDPLRELDRAIRAEVEASAGWHTMPAEVLVRLDDATVVDPAKYAVAAQADRYVGLIRLAQIPRQPRIGLIAVRADQQRRGIARALLAHVLDSLHRVGIHSASAEVDDRNLAAMTLFESLGATRVGRNLELVCR</sequence>